<organism evidence="1">
    <name type="scientific">hydrothermal vent metagenome</name>
    <dbReference type="NCBI Taxonomy" id="652676"/>
    <lineage>
        <taxon>unclassified sequences</taxon>
        <taxon>metagenomes</taxon>
        <taxon>ecological metagenomes</taxon>
    </lineage>
</organism>
<dbReference type="AlphaFoldDB" id="A0A3B0VZU1"/>
<evidence type="ECO:0000313" key="1">
    <source>
        <dbReference type="EMBL" id="VAW37816.1"/>
    </source>
</evidence>
<dbReference type="EMBL" id="UOEZ01000061">
    <property type="protein sequence ID" value="VAW37816.1"/>
    <property type="molecule type" value="Genomic_DNA"/>
</dbReference>
<reference evidence="1" key="1">
    <citation type="submission" date="2018-06" db="EMBL/GenBank/DDBJ databases">
        <authorList>
            <person name="Zhirakovskaya E."/>
        </authorList>
    </citation>
    <scope>NUCLEOTIDE SEQUENCE</scope>
</reference>
<protein>
    <submittedName>
        <fullName evidence="1">Uncharacterized protein</fullName>
    </submittedName>
</protein>
<accession>A0A3B0VZU1</accession>
<gene>
    <name evidence="1" type="ORF">MNBD_DELTA02-732</name>
</gene>
<name>A0A3B0VZU1_9ZZZZ</name>
<proteinExistence type="predicted"/>
<sequence length="90" mass="10301">MGDIARSMRKKGYEPLATDSFGGIGFKKNLKVTEEEGPPRYEPWQGDLWFDTGKRMQDGKTPRTVVAKSAEQYREYLKKGYLPLKRAGNE</sequence>